<comment type="subcellular location">
    <subcellularLocation>
        <location evidence="1">Secreted</location>
    </subcellularLocation>
</comment>
<dbReference type="InterPro" id="IPR018511">
    <property type="entry name" value="Hemolysin-typ_Ca-bd_CS"/>
</dbReference>
<dbReference type="RefSeq" id="WP_126620640.1">
    <property type="nucleotide sequence ID" value="NZ_JBHUCY010000065.1"/>
</dbReference>
<proteinExistence type="predicted"/>
<protein>
    <submittedName>
        <fullName evidence="3">Calcium-binding protein</fullName>
    </submittedName>
</protein>
<keyword evidence="4" id="KW-1185">Reference proteome</keyword>
<gene>
    <name evidence="3" type="ORF">EJ903_25225</name>
</gene>
<comment type="caution">
    <text evidence="3">The sequence shown here is derived from an EMBL/GenBank/DDBJ whole genome shotgun (WGS) entry which is preliminary data.</text>
</comment>
<organism evidence="3 4">
    <name type="scientific">Azospirillum griseum</name>
    <dbReference type="NCBI Taxonomy" id="2496639"/>
    <lineage>
        <taxon>Bacteria</taxon>
        <taxon>Pseudomonadati</taxon>
        <taxon>Pseudomonadota</taxon>
        <taxon>Alphaproteobacteria</taxon>
        <taxon>Rhodospirillales</taxon>
        <taxon>Azospirillaceae</taxon>
        <taxon>Azospirillum</taxon>
    </lineage>
</organism>
<dbReference type="GO" id="GO:0005509">
    <property type="term" value="F:calcium ion binding"/>
    <property type="evidence" value="ECO:0007669"/>
    <property type="project" value="InterPro"/>
</dbReference>
<dbReference type="OrthoDB" id="5485153at2"/>
<dbReference type="PRINTS" id="PR00313">
    <property type="entry name" value="CABNDNGRPT"/>
</dbReference>
<dbReference type="PROSITE" id="PS00330">
    <property type="entry name" value="HEMOLYSIN_CALCIUM"/>
    <property type="match status" value="14"/>
</dbReference>
<dbReference type="InterPro" id="IPR001343">
    <property type="entry name" value="Hemolysn_Ca-bd"/>
</dbReference>
<accession>A0A3S0R553</accession>
<dbReference type="Proteomes" id="UP000277007">
    <property type="component" value="Unassembled WGS sequence"/>
</dbReference>
<name>A0A3S0R553_9PROT</name>
<evidence type="ECO:0000313" key="3">
    <source>
        <dbReference type="EMBL" id="RTR12749.1"/>
    </source>
</evidence>
<dbReference type="Pfam" id="PF00353">
    <property type="entry name" value="HemolysinCabind"/>
    <property type="match status" value="11"/>
</dbReference>
<dbReference type="PANTHER" id="PTHR38340">
    <property type="entry name" value="S-LAYER PROTEIN"/>
    <property type="match status" value="1"/>
</dbReference>
<dbReference type="InterPro" id="IPR011049">
    <property type="entry name" value="Serralysin-like_metalloprot_C"/>
</dbReference>
<dbReference type="PANTHER" id="PTHR38340:SF1">
    <property type="entry name" value="S-LAYER PROTEIN"/>
    <property type="match status" value="1"/>
</dbReference>
<evidence type="ECO:0000256" key="1">
    <source>
        <dbReference type="ARBA" id="ARBA00004613"/>
    </source>
</evidence>
<evidence type="ECO:0000256" key="2">
    <source>
        <dbReference type="ARBA" id="ARBA00022525"/>
    </source>
</evidence>
<keyword evidence="2" id="KW-0964">Secreted</keyword>
<dbReference type="EMBL" id="RXMA01000051">
    <property type="protein sequence ID" value="RTR12749.1"/>
    <property type="molecule type" value="Genomic_DNA"/>
</dbReference>
<dbReference type="Gene3D" id="2.150.10.10">
    <property type="entry name" value="Serralysin-like metalloprotease, C-terminal"/>
    <property type="match status" value="6"/>
</dbReference>
<sequence>MASGISFLAGSTVKSVNTYTSSNQSYPAIGSFNDGGYVVSWISYLQDGSGWGVYGQRFSTDGIPVGGEFRINVSTTGDQDSPSIVTHSDGSFNVYWASYATAGVPYTTAANIYGRRFDASGNPLGSEFKVNSATTSDRNRVGTAKLADGGEVVVWTLRNAAWTTAELYAQRFDSAGNSVGGEFRVNPTVTAASSGQPNSVAGLDGGGFAVVWDASDGNGSGVYVQRFDASGNRVGMETRVNSTVASDQSMGNITALAGGGFVVSWTSNGQDGGGTGVYAQRFDAAGTPVGTEFQVNTQTAANQYGSSAIGSPDGGFTILYTAGDNQDGSGAGVYGQRYDSNGLRVGGEFRVNDSTVGNQDAQVIGVRPDGGFVVAWNSPDASQSGVLTRIYSNPTAPYSVAGEQRVNTTGTGDQTRSSISVFADGGYVVTWVSAGQAGSGDGVYAQRYDSGGKPIGSEFRVNTTTTGDQGDATVVAYDGGQFAIFWASHTQAGQTSPVDASVRGQRYAADGTPVGSEFQVNGASTSDRNPPGAVRLADGSTVVVWLQHDSSWAHTWVYGQRYDAAGNAVGGEFLVNSVNSANSGYVASGYQPASVTALENGGFAVVWNAADGDGTGAYFQRFDASANRVGGEVRLNTTTASDQFTASIAGLSGGGFVATWTSIGQDGGTYGIYAQRFDSAGNAVGGEFRVNTITQGDQYASRVASLPDGGFVVAYSSSGGEDGSGIGVFGQRYDAQGTAVGSEFIITDTTVGNQEEPHLAARPDGGFVLTWVSPDGNGRGVFSRLVRAMAPPSATQAGTAGNDLLTPANPRSVLLGLAGNDTLTGGSLTDTLNGGDGNDSLSGGLGDDVLFGGIGNDTLDGGGGADLLYGGAGNDTFIVRGGEALSDTGGIDTAILTGPASYTLPGGIENLVLTSAATGTGNSLDNLLTGSSGSDQLFGLAGNDTLDGGGGADTLIGGLGNDTYIVDDIGDVVTELSGEGADEVRTTLASYTLGTNLENLTFTGSGSFTGTGNGLANILQGGAGNDTLDGGAGIDTLRGGVGNDTYLVSDVGDVIIEAVGEGTDEVRTTLASYTLAANVENLVYTGTVAFTGTGNTGNNAITGGAGNDSLTGDAGNDTLDGGAGADTLVGGTGNDTYIVDTAGDVVTELAGQGTDTVRTSLASYTLGANVENLVFTGSGPVTFTGNALNNNLTGGAGADLLTGLDGNDTLNGGAGADTLLGGTGNDTYVVDNVGDVLVELPGEGIDTVQSSINHTLLGDFENLTLTGSAALTGTGNALNNLLTGNGAANLLTGLEGDDTLNGGGGADTLIGGLGNDSYVVDNAGDVVTELVGEGIDTVNASINWTLGTNLENLTLTGSAAISATGNGLNNLLTGNSGANLLDGGLGADSMVGGAGNDVYIVDDADDVVTELVGQGTDEVRTNLSSYLLGTNIEALTHTGTGDFAGTGNALDNLLTGGLGNDTLSGGDGADTLDGGAGSNLLIGGTGHDVYLVGGFGDQVVELVGEGMDEVRTALSGYTLTDGVETLTYTGVAAFVGTGNGLDNLIAGGAGADTLDGGLGADTLIGGLGDDVYVVDSAGDTVIEGADAGLDEVRTTLSAFALGDNTERLVFQGSGDASGIGNGLDNWLAGNIGNDTLDGAVGNDTLLGGLGNDVLTGGSGADLFAFAAGDGQDTITDFDAAQGDRIGLAVGQSYSVDTNSNGDAVIVYGTSDIVTLVGIQPAAVSSTWFVTL</sequence>
<evidence type="ECO:0000313" key="4">
    <source>
        <dbReference type="Proteomes" id="UP000277007"/>
    </source>
</evidence>
<reference evidence="3 4" key="1">
    <citation type="submission" date="2018-12" db="EMBL/GenBank/DDBJ databases">
        <authorList>
            <person name="Yang Y."/>
        </authorList>
    </citation>
    <scope>NUCLEOTIDE SEQUENCE [LARGE SCALE GENOMIC DNA]</scope>
    <source>
        <strain evidence="3 4">L-25-5w-1</strain>
    </source>
</reference>
<dbReference type="InterPro" id="IPR050557">
    <property type="entry name" value="RTX_toxin/Mannuronan_C5-epim"/>
</dbReference>
<dbReference type="GO" id="GO:0005576">
    <property type="term" value="C:extracellular region"/>
    <property type="evidence" value="ECO:0007669"/>
    <property type="project" value="UniProtKB-SubCell"/>
</dbReference>
<dbReference type="SUPFAM" id="SSF51120">
    <property type="entry name" value="beta-Roll"/>
    <property type="match status" value="9"/>
</dbReference>